<accession>A0ABP9EEW2</accession>
<dbReference type="InterPro" id="IPR058548">
    <property type="entry name" value="MlaB-like_STAS"/>
</dbReference>
<dbReference type="PANTHER" id="PTHR33495:SF2">
    <property type="entry name" value="ANTI-SIGMA FACTOR ANTAGONIST TM_1081-RELATED"/>
    <property type="match status" value="1"/>
</dbReference>
<dbReference type="Gene3D" id="3.30.750.24">
    <property type="entry name" value="STAS domain"/>
    <property type="match status" value="1"/>
</dbReference>
<dbReference type="CDD" id="cd07043">
    <property type="entry name" value="STAS_anti-anti-sigma_factors"/>
    <property type="match status" value="1"/>
</dbReference>
<evidence type="ECO:0000259" key="1">
    <source>
        <dbReference type="PROSITE" id="PS50801"/>
    </source>
</evidence>
<dbReference type="InterPro" id="IPR036513">
    <property type="entry name" value="STAS_dom_sf"/>
</dbReference>
<dbReference type="InterPro" id="IPR002645">
    <property type="entry name" value="STAS_dom"/>
</dbReference>
<protein>
    <recommendedName>
        <fullName evidence="1">STAS domain-containing protein</fullName>
    </recommendedName>
</protein>
<dbReference type="PANTHER" id="PTHR33495">
    <property type="entry name" value="ANTI-SIGMA FACTOR ANTAGONIST TM_1081-RELATED-RELATED"/>
    <property type="match status" value="1"/>
</dbReference>
<reference evidence="3" key="1">
    <citation type="journal article" date="2019" name="Int. J. Syst. Evol. Microbiol.">
        <title>The Global Catalogue of Microorganisms (GCM) 10K type strain sequencing project: providing services to taxonomists for standard genome sequencing and annotation.</title>
        <authorList>
            <consortium name="The Broad Institute Genomics Platform"/>
            <consortium name="The Broad Institute Genome Sequencing Center for Infectious Disease"/>
            <person name="Wu L."/>
            <person name="Ma J."/>
        </authorList>
    </citation>
    <scope>NUCLEOTIDE SEQUENCE [LARGE SCALE GENOMIC DNA]</scope>
    <source>
        <strain evidence="3">JCM 13006</strain>
    </source>
</reference>
<organism evidence="2 3">
    <name type="scientific">Kitasatospora terrestris</name>
    <dbReference type="NCBI Taxonomy" id="258051"/>
    <lineage>
        <taxon>Bacteria</taxon>
        <taxon>Bacillati</taxon>
        <taxon>Actinomycetota</taxon>
        <taxon>Actinomycetes</taxon>
        <taxon>Kitasatosporales</taxon>
        <taxon>Streptomycetaceae</taxon>
        <taxon>Kitasatospora</taxon>
    </lineage>
</organism>
<evidence type="ECO:0000313" key="3">
    <source>
        <dbReference type="Proteomes" id="UP001501752"/>
    </source>
</evidence>
<dbReference type="PROSITE" id="PS50801">
    <property type="entry name" value="STAS"/>
    <property type="match status" value="1"/>
</dbReference>
<dbReference type="Proteomes" id="UP001501752">
    <property type="component" value="Unassembled WGS sequence"/>
</dbReference>
<name>A0ABP9EEW2_9ACTN</name>
<keyword evidence="3" id="KW-1185">Reference proteome</keyword>
<dbReference type="RefSeq" id="WP_345700548.1">
    <property type="nucleotide sequence ID" value="NZ_BAABIS010000001.1"/>
</dbReference>
<dbReference type="EMBL" id="BAABIS010000001">
    <property type="protein sequence ID" value="GAA4876873.1"/>
    <property type="molecule type" value="Genomic_DNA"/>
</dbReference>
<dbReference type="SUPFAM" id="SSF52091">
    <property type="entry name" value="SpoIIaa-like"/>
    <property type="match status" value="1"/>
</dbReference>
<gene>
    <name evidence="2" type="ORF">GCM10023235_65870</name>
</gene>
<proteinExistence type="predicted"/>
<feature type="domain" description="STAS" evidence="1">
    <location>
        <begin position="14"/>
        <end position="113"/>
    </location>
</feature>
<evidence type="ECO:0000313" key="2">
    <source>
        <dbReference type="EMBL" id="GAA4876873.1"/>
    </source>
</evidence>
<dbReference type="Pfam" id="PF13466">
    <property type="entry name" value="STAS_2"/>
    <property type="match status" value="1"/>
</dbReference>
<comment type="caution">
    <text evidence="2">The sequence shown here is derived from an EMBL/GenBank/DDBJ whole genome shotgun (WGS) entry which is preliminary data.</text>
</comment>
<sequence length="113" mass="12140">MAATLRVSFRQALPGTVLLVLDGPADYDNVDRLRHALASALAGPPVPDTVVVDCSRLGFFSSTGLNEFIRARRNALDAGIDFRLTSPSAQMARVLQITEADSLFHIAPPLPPQ</sequence>